<dbReference type="VEuPathDB" id="FungiDB:PV08_01860"/>
<name>A0A0D2BS66_9EURO</name>
<dbReference type="GeneID" id="27328943"/>
<feature type="region of interest" description="Disordered" evidence="1">
    <location>
        <begin position="147"/>
        <end position="191"/>
    </location>
</feature>
<dbReference type="Proteomes" id="UP000053328">
    <property type="component" value="Unassembled WGS sequence"/>
</dbReference>
<feature type="compositionally biased region" description="Basic and acidic residues" evidence="1">
    <location>
        <begin position="229"/>
        <end position="242"/>
    </location>
</feature>
<gene>
    <name evidence="2" type="ORF">PV08_01860</name>
</gene>
<dbReference type="STRING" id="91928.A0A0D2BS66"/>
<evidence type="ECO:0000313" key="2">
    <source>
        <dbReference type="EMBL" id="KIW21280.1"/>
    </source>
</evidence>
<sequence>MGGVEVSSVVSSIITALGNGLDIFHRLSGKKRKSNARLPRPSEEEEWLRQSLETRPRQIRNEYDQSVAKHGNRFEIGDEIAHNSLAHTLLVLNTGLVTLINHALSGGTRKNVVSRKTLYDLSETAALDTMTALGQLSSRLSIARQLISPSEAGKDRTGHRTGHRKKHKPSGLSTTSTTGRPPLSPLLVRGGWVRSKSGSSVVSAAAARKARGLQPQNHSRSQSELNLSRSKDGRIGKDDEKLNSSSTSPDEGKKRHERRTRDETKLQRQQSMLLISSDLLDQPHTALQQQQKQQRLSPRPSTIPLESDDNQRSRHGNGRPISTMTFMTASTKIGEIPESRFQNQIYSVEPKGGALPTVVHPTLEDIPPKKKKGFKFWKREDKARDAGLD</sequence>
<organism evidence="2 3">
    <name type="scientific">Exophiala spinifera</name>
    <dbReference type="NCBI Taxonomy" id="91928"/>
    <lineage>
        <taxon>Eukaryota</taxon>
        <taxon>Fungi</taxon>
        <taxon>Dikarya</taxon>
        <taxon>Ascomycota</taxon>
        <taxon>Pezizomycotina</taxon>
        <taxon>Eurotiomycetes</taxon>
        <taxon>Chaetothyriomycetidae</taxon>
        <taxon>Chaetothyriales</taxon>
        <taxon>Herpotrichiellaceae</taxon>
        <taxon>Exophiala</taxon>
    </lineage>
</organism>
<dbReference type="HOGENOM" id="CLU_035616_0_0_1"/>
<dbReference type="AlphaFoldDB" id="A0A0D2BS66"/>
<dbReference type="EMBL" id="KN847492">
    <property type="protein sequence ID" value="KIW21280.1"/>
    <property type="molecule type" value="Genomic_DNA"/>
</dbReference>
<feature type="compositionally biased region" description="Polar residues" evidence="1">
    <location>
        <begin position="214"/>
        <end position="228"/>
    </location>
</feature>
<reference evidence="2 3" key="1">
    <citation type="submission" date="2015-01" db="EMBL/GenBank/DDBJ databases">
        <title>The Genome Sequence of Exophiala spinifera CBS89968.</title>
        <authorList>
            <consortium name="The Broad Institute Genomics Platform"/>
            <person name="Cuomo C."/>
            <person name="de Hoog S."/>
            <person name="Gorbushina A."/>
            <person name="Stielow B."/>
            <person name="Teixiera M."/>
            <person name="Abouelleil A."/>
            <person name="Chapman S.B."/>
            <person name="Priest M."/>
            <person name="Young S.K."/>
            <person name="Wortman J."/>
            <person name="Nusbaum C."/>
            <person name="Birren B."/>
        </authorList>
    </citation>
    <scope>NUCLEOTIDE SEQUENCE [LARGE SCALE GENOMIC DNA]</scope>
    <source>
        <strain evidence="2 3">CBS 89968</strain>
    </source>
</reference>
<accession>A0A0D2BS66</accession>
<keyword evidence="3" id="KW-1185">Reference proteome</keyword>
<evidence type="ECO:0000256" key="1">
    <source>
        <dbReference type="SAM" id="MobiDB-lite"/>
    </source>
</evidence>
<protein>
    <submittedName>
        <fullName evidence="2">Uncharacterized protein</fullName>
    </submittedName>
</protein>
<feature type="compositionally biased region" description="Basic residues" evidence="1">
    <location>
        <begin position="159"/>
        <end position="169"/>
    </location>
</feature>
<dbReference type="OrthoDB" id="5226911at2759"/>
<proteinExistence type="predicted"/>
<feature type="region of interest" description="Disordered" evidence="1">
    <location>
        <begin position="285"/>
        <end position="321"/>
    </location>
</feature>
<feature type="region of interest" description="Disordered" evidence="1">
    <location>
        <begin position="203"/>
        <end position="268"/>
    </location>
</feature>
<dbReference type="RefSeq" id="XP_016241496.1">
    <property type="nucleotide sequence ID" value="XM_016376220.1"/>
</dbReference>
<feature type="compositionally biased region" description="Basic and acidic residues" evidence="1">
    <location>
        <begin position="250"/>
        <end position="266"/>
    </location>
</feature>
<evidence type="ECO:0000313" key="3">
    <source>
        <dbReference type="Proteomes" id="UP000053328"/>
    </source>
</evidence>